<sequence>MEPLMLEFEKNMDFSPVRDKRDEGTSLNLMLGGLEVRLIKVFILTILSYSRSRKDEQRNQDF</sequence>
<organism evidence="1 2">
    <name type="scientific">Brassica cretica</name>
    <name type="common">Mustard</name>
    <dbReference type="NCBI Taxonomy" id="69181"/>
    <lineage>
        <taxon>Eukaryota</taxon>
        <taxon>Viridiplantae</taxon>
        <taxon>Streptophyta</taxon>
        <taxon>Embryophyta</taxon>
        <taxon>Tracheophyta</taxon>
        <taxon>Spermatophyta</taxon>
        <taxon>Magnoliopsida</taxon>
        <taxon>eudicotyledons</taxon>
        <taxon>Gunneridae</taxon>
        <taxon>Pentapetalae</taxon>
        <taxon>rosids</taxon>
        <taxon>malvids</taxon>
        <taxon>Brassicales</taxon>
        <taxon>Brassicaceae</taxon>
        <taxon>Brassiceae</taxon>
        <taxon>Brassica</taxon>
    </lineage>
</organism>
<accession>A0A3N6UN63</accession>
<dbReference type="AlphaFoldDB" id="A0A3N6UN63"/>
<protein>
    <submittedName>
        <fullName evidence="1">Uncharacterized protein</fullName>
    </submittedName>
</protein>
<proteinExistence type="predicted"/>
<dbReference type="EMBL" id="QGKW02000717">
    <property type="protein sequence ID" value="KAF2598848.1"/>
    <property type="molecule type" value="Genomic_DNA"/>
</dbReference>
<reference evidence="1" key="1">
    <citation type="submission" date="2019-12" db="EMBL/GenBank/DDBJ databases">
        <title>Genome sequencing and annotation of Brassica cretica.</title>
        <authorList>
            <person name="Studholme D.J."/>
            <person name="Sarris P.F."/>
        </authorList>
    </citation>
    <scope>NUCLEOTIDE SEQUENCE</scope>
    <source>
        <strain evidence="1">PFS-001/15</strain>
        <tissue evidence="1">Leaf</tissue>
    </source>
</reference>
<name>A0A3N6UN63_BRACR</name>
<evidence type="ECO:0000313" key="2">
    <source>
        <dbReference type="Proteomes" id="UP000712281"/>
    </source>
</evidence>
<gene>
    <name evidence="1" type="ORF">F2Q68_00008867</name>
</gene>
<evidence type="ECO:0000313" key="1">
    <source>
        <dbReference type="EMBL" id="KAF2598848.1"/>
    </source>
</evidence>
<dbReference type="Proteomes" id="UP000712281">
    <property type="component" value="Unassembled WGS sequence"/>
</dbReference>
<comment type="caution">
    <text evidence="1">The sequence shown here is derived from an EMBL/GenBank/DDBJ whole genome shotgun (WGS) entry which is preliminary data.</text>
</comment>